<feature type="domain" description="Exoribonuclease phosphorolytic" evidence="2">
    <location>
        <begin position="24"/>
        <end position="146"/>
    </location>
</feature>
<dbReference type="Pfam" id="PF01138">
    <property type="entry name" value="RNase_PH"/>
    <property type="match status" value="1"/>
</dbReference>
<evidence type="ECO:0000313" key="4">
    <source>
        <dbReference type="Proteomes" id="UP000717585"/>
    </source>
</evidence>
<sequence>MSKVSDLLRERNLRLDGRTLTTHRPISLQMDTHQTASGSSIVVTGTTRVVANIYGPYDCGLNEPGLEVTYSSAPFATGMRRRPQADERRNREVADLIEHTFTQALLLETFPHSLIKLELQVLCDSGAALPTAINAATTALIDAGIPMKDMVTACEVGLIEVTRPDGSIATHIAADTSAEEERRGVHFPIAVMPSTGEVVAVMLVHTLPRSDLLDELLEVGLDTCKWTHGQLVGQVKALVGEKMHVCGMVE</sequence>
<dbReference type="GO" id="GO:0071028">
    <property type="term" value="P:nuclear mRNA surveillance"/>
    <property type="evidence" value="ECO:0007669"/>
    <property type="project" value="TreeGrafter"/>
</dbReference>
<reference evidence="3" key="1">
    <citation type="submission" date="2021-05" db="EMBL/GenBank/DDBJ databases">
        <title>A free-living protist that lacks canonical eukaryotic 1 DNA replication and segregation systems.</title>
        <authorList>
            <person name="Salas-Leiva D.E."/>
            <person name="Tromer E.C."/>
            <person name="Curtis B.A."/>
            <person name="Jerlstrom-Hultqvist J."/>
            <person name="Kolisko M."/>
            <person name="Yi Z."/>
            <person name="Salas-Leiva J.S."/>
            <person name="Gallot-Lavallee L."/>
            <person name="Kops G.J.P.L."/>
            <person name="Archibald J.M."/>
            <person name="Simpson A.G.B."/>
            <person name="Roger A.J."/>
        </authorList>
    </citation>
    <scope>NUCLEOTIDE SEQUENCE</scope>
    <source>
        <strain evidence="3">BICM</strain>
    </source>
</reference>
<dbReference type="Proteomes" id="UP000717585">
    <property type="component" value="Unassembled WGS sequence"/>
</dbReference>
<accession>A0A8J6BC67</accession>
<dbReference type="InterPro" id="IPR020568">
    <property type="entry name" value="Ribosomal_Su5_D2-typ_SF"/>
</dbReference>
<dbReference type="InterPro" id="IPR050080">
    <property type="entry name" value="RNase_PH"/>
</dbReference>
<dbReference type="GO" id="GO:0005730">
    <property type="term" value="C:nucleolus"/>
    <property type="evidence" value="ECO:0007669"/>
    <property type="project" value="TreeGrafter"/>
</dbReference>
<dbReference type="PANTHER" id="PTHR11953">
    <property type="entry name" value="EXOSOME COMPLEX COMPONENT"/>
    <property type="match status" value="1"/>
</dbReference>
<dbReference type="GO" id="GO:0071051">
    <property type="term" value="P:poly(A)-dependent snoRNA 3'-end processing"/>
    <property type="evidence" value="ECO:0007669"/>
    <property type="project" value="TreeGrafter"/>
</dbReference>
<evidence type="ECO:0000256" key="1">
    <source>
        <dbReference type="ARBA" id="ARBA00006678"/>
    </source>
</evidence>
<comment type="similarity">
    <text evidence="1">Belongs to the RNase PH family.</text>
</comment>
<protein>
    <submittedName>
        <fullName evidence="3">3' exoribonuclease family, domain 1</fullName>
    </submittedName>
</protein>
<dbReference type="GO" id="GO:0034475">
    <property type="term" value="P:U4 snRNA 3'-end processing"/>
    <property type="evidence" value="ECO:0007669"/>
    <property type="project" value="TreeGrafter"/>
</dbReference>
<dbReference type="PANTHER" id="PTHR11953:SF0">
    <property type="entry name" value="EXOSOME COMPLEX COMPONENT RRP41"/>
    <property type="match status" value="1"/>
</dbReference>
<gene>
    <name evidence="3" type="ORF">J8273_3966</name>
</gene>
<dbReference type="Gene3D" id="3.30.230.70">
    <property type="entry name" value="GHMP Kinase, N-terminal domain"/>
    <property type="match status" value="1"/>
</dbReference>
<dbReference type="InterPro" id="IPR001247">
    <property type="entry name" value="ExoRNase_PH_dom1"/>
</dbReference>
<dbReference type="GO" id="GO:0016075">
    <property type="term" value="P:rRNA catabolic process"/>
    <property type="evidence" value="ECO:0007669"/>
    <property type="project" value="TreeGrafter"/>
</dbReference>
<dbReference type="SUPFAM" id="SSF54211">
    <property type="entry name" value="Ribosomal protein S5 domain 2-like"/>
    <property type="match status" value="1"/>
</dbReference>
<dbReference type="GO" id="GO:0000176">
    <property type="term" value="C:nuclear exosome (RNase complex)"/>
    <property type="evidence" value="ECO:0007669"/>
    <property type="project" value="TreeGrafter"/>
</dbReference>
<dbReference type="OrthoDB" id="27298at2759"/>
<dbReference type="EMBL" id="JAHDYR010000015">
    <property type="protein sequence ID" value="KAG9394332.1"/>
    <property type="molecule type" value="Genomic_DNA"/>
</dbReference>
<evidence type="ECO:0000313" key="3">
    <source>
        <dbReference type="EMBL" id="KAG9394332.1"/>
    </source>
</evidence>
<comment type="caution">
    <text evidence="3">The sequence shown here is derived from an EMBL/GenBank/DDBJ whole genome shotgun (WGS) entry which is preliminary data.</text>
</comment>
<name>A0A8J6BC67_9EUKA</name>
<dbReference type="AlphaFoldDB" id="A0A8J6BC67"/>
<dbReference type="GO" id="GO:0003723">
    <property type="term" value="F:RNA binding"/>
    <property type="evidence" value="ECO:0007669"/>
    <property type="project" value="TreeGrafter"/>
</dbReference>
<proteinExistence type="inferred from homology"/>
<organism evidence="3 4">
    <name type="scientific">Carpediemonas membranifera</name>
    <dbReference type="NCBI Taxonomy" id="201153"/>
    <lineage>
        <taxon>Eukaryota</taxon>
        <taxon>Metamonada</taxon>
        <taxon>Carpediemonas-like organisms</taxon>
        <taxon>Carpediemonas</taxon>
    </lineage>
</organism>
<evidence type="ECO:0000259" key="2">
    <source>
        <dbReference type="Pfam" id="PF01138"/>
    </source>
</evidence>
<dbReference type="GO" id="GO:0000177">
    <property type="term" value="C:cytoplasmic exosome (RNase complex)"/>
    <property type="evidence" value="ECO:0007669"/>
    <property type="project" value="TreeGrafter"/>
</dbReference>
<dbReference type="InterPro" id="IPR036345">
    <property type="entry name" value="ExoRNase_PH_dom2_sf"/>
</dbReference>
<dbReference type="SUPFAM" id="SSF55666">
    <property type="entry name" value="Ribonuclease PH domain 2-like"/>
    <property type="match status" value="1"/>
</dbReference>
<keyword evidence="4" id="KW-1185">Reference proteome</keyword>
<dbReference type="InterPro" id="IPR027408">
    <property type="entry name" value="PNPase/RNase_PH_dom_sf"/>
</dbReference>